<comment type="caution">
    <text evidence="1">The sequence shown here is derived from an EMBL/GenBank/DDBJ whole genome shotgun (WGS) entry which is preliminary data.</text>
</comment>
<evidence type="ECO:0000313" key="1">
    <source>
        <dbReference type="EMBL" id="KAK7873979.1"/>
    </source>
</evidence>
<dbReference type="EMBL" id="JAZDUA010000006">
    <property type="protein sequence ID" value="KAK7873979.1"/>
    <property type="molecule type" value="Genomic_DNA"/>
</dbReference>
<proteinExistence type="predicted"/>
<organism evidence="1 2">
    <name type="scientific">Gryllus longicercus</name>
    <dbReference type="NCBI Taxonomy" id="2509291"/>
    <lineage>
        <taxon>Eukaryota</taxon>
        <taxon>Metazoa</taxon>
        <taxon>Ecdysozoa</taxon>
        <taxon>Arthropoda</taxon>
        <taxon>Hexapoda</taxon>
        <taxon>Insecta</taxon>
        <taxon>Pterygota</taxon>
        <taxon>Neoptera</taxon>
        <taxon>Polyneoptera</taxon>
        <taxon>Orthoptera</taxon>
        <taxon>Ensifera</taxon>
        <taxon>Gryllidea</taxon>
        <taxon>Grylloidea</taxon>
        <taxon>Gryllidae</taxon>
        <taxon>Gryllinae</taxon>
        <taxon>Gryllus</taxon>
    </lineage>
</organism>
<protein>
    <submittedName>
        <fullName evidence="1">Uncharacterized protein</fullName>
    </submittedName>
</protein>
<gene>
    <name evidence="1" type="ORF">R5R35_013392</name>
</gene>
<keyword evidence="2" id="KW-1185">Reference proteome</keyword>
<dbReference type="Proteomes" id="UP001378592">
    <property type="component" value="Unassembled WGS sequence"/>
</dbReference>
<accession>A0AAN9VYK3</accession>
<dbReference type="AlphaFoldDB" id="A0AAN9VYK3"/>
<evidence type="ECO:0000313" key="2">
    <source>
        <dbReference type="Proteomes" id="UP001378592"/>
    </source>
</evidence>
<name>A0AAN9VYK3_9ORTH</name>
<reference evidence="1 2" key="1">
    <citation type="submission" date="2024-03" db="EMBL/GenBank/DDBJ databases">
        <title>The genome assembly and annotation of the cricket Gryllus longicercus Weissman &amp; Gray.</title>
        <authorList>
            <person name="Szrajer S."/>
            <person name="Gray D."/>
            <person name="Ylla G."/>
        </authorList>
    </citation>
    <scope>NUCLEOTIDE SEQUENCE [LARGE SCALE GENOMIC DNA]</scope>
    <source>
        <strain evidence="1">DAG 2021-001</strain>
        <tissue evidence="1">Whole body minus gut</tissue>
    </source>
</reference>
<sequence length="68" mass="7966">MNRFFPFTVWRAAAGPDGAGWRDGAVALQSGHGDLRRHAQHQVVPRLVSHLRLQRDVEHRPRRRRLHR</sequence>